<proteinExistence type="predicted"/>
<evidence type="ECO:0000313" key="6">
    <source>
        <dbReference type="Proteomes" id="UP000011687"/>
    </source>
</evidence>
<dbReference type="PANTHER" id="PTHR48103:SF2">
    <property type="entry name" value="MIDASIN"/>
    <property type="match status" value="1"/>
</dbReference>
<dbReference type="GO" id="GO:0005524">
    <property type="term" value="F:ATP binding"/>
    <property type="evidence" value="ECO:0007669"/>
    <property type="project" value="UniProtKB-KW"/>
</dbReference>
<feature type="domain" description="ATPase dynein-related AAA" evidence="4">
    <location>
        <begin position="218"/>
        <end position="337"/>
    </location>
</feature>
<organism evidence="5 6">
    <name type="scientific">Haloarcula marismortui ATCC 33799</name>
    <dbReference type="NCBI Taxonomy" id="662475"/>
    <lineage>
        <taxon>Archaea</taxon>
        <taxon>Methanobacteriati</taxon>
        <taxon>Methanobacteriota</taxon>
        <taxon>Stenosarchaea group</taxon>
        <taxon>Halobacteria</taxon>
        <taxon>Halobacteriales</taxon>
        <taxon>Haloarculaceae</taxon>
        <taxon>Haloarcula</taxon>
    </lineage>
</organism>
<dbReference type="GO" id="GO:0000027">
    <property type="term" value="P:ribosomal large subunit assembly"/>
    <property type="evidence" value="ECO:0007669"/>
    <property type="project" value="TreeGrafter"/>
</dbReference>
<dbReference type="GO" id="GO:0016887">
    <property type="term" value="F:ATP hydrolysis activity"/>
    <property type="evidence" value="ECO:0007669"/>
    <property type="project" value="InterPro"/>
</dbReference>
<dbReference type="AlphaFoldDB" id="M0KRU0"/>
<dbReference type="Pfam" id="PF07728">
    <property type="entry name" value="AAA_5"/>
    <property type="match status" value="1"/>
</dbReference>
<reference evidence="5 6" key="1">
    <citation type="journal article" date="2014" name="PLoS Genet.">
        <title>Phylogenetically driven sequencing of extremely halophilic archaea reveals strategies for static and dynamic osmo-response.</title>
        <authorList>
            <person name="Becker E.A."/>
            <person name="Seitzer P.M."/>
            <person name="Tritt A."/>
            <person name="Larsen D."/>
            <person name="Krusor M."/>
            <person name="Yao A.I."/>
            <person name="Wu D."/>
            <person name="Madern D."/>
            <person name="Eisen J.A."/>
            <person name="Darling A.E."/>
            <person name="Facciotti M.T."/>
        </authorList>
    </citation>
    <scope>NUCLEOTIDE SEQUENCE [LARGE SCALE GENOMIC DNA]</scope>
    <source>
        <strain evidence="5 6">ATCC 33799</strain>
    </source>
</reference>
<gene>
    <name evidence="5" type="ORF">C435_03518</name>
</gene>
<dbReference type="GO" id="GO:0030687">
    <property type="term" value="C:preribosome, large subunit precursor"/>
    <property type="evidence" value="ECO:0007669"/>
    <property type="project" value="TreeGrafter"/>
</dbReference>
<keyword evidence="1" id="KW-0547">Nucleotide-binding</keyword>
<evidence type="ECO:0000256" key="1">
    <source>
        <dbReference type="ARBA" id="ARBA00022741"/>
    </source>
</evidence>
<protein>
    <submittedName>
        <fullName evidence="5">ATPase AAA</fullName>
    </submittedName>
</protein>
<evidence type="ECO:0000256" key="2">
    <source>
        <dbReference type="ARBA" id="ARBA00022840"/>
    </source>
</evidence>
<evidence type="ECO:0000259" key="4">
    <source>
        <dbReference type="Pfam" id="PF07728"/>
    </source>
</evidence>
<dbReference type="PATRIC" id="fig|662475.6.peg.677"/>
<feature type="region of interest" description="Disordered" evidence="3">
    <location>
        <begin position="1"/>
        <end position="20"/>
    </location>
</feature>
<evidence type="ECO:0000313" key="5">
    <source>
        <dbReference type="EMBL" id="EMA23956.1"/>
    </source>
</evidence>
<evidence type="ECO:0000256" key="3">
    <source>
        <dbReference type="SAM" id="MobiDB-lite"/>
    </source>
</evidence>
<accession>M0KRU0</accession>
<dbReference type="PANTHER" id="PTHR48103">
    <property type="entry name" value="MIDASIN-RELATED"/>
    <property type="match status" value="1"/>
</dbReference>
<dbReference type="InterPro" id="IPR027417">
    <property type="entry name" value="P-loop_NTPase"/>
</dbReference>
<keyword evidence="6" id="KW-1185">Reference proteome</keyword>
<keyword evidence="2" id="KW-0067">ATP-binding</keyword>
<dbReference type="Gene3D" id="3.40.50.300">
    <property type="entry name" value="P-loop containing nucleotide triphosphate hydrolases"/>
    <property type="match status" value="1"/>
</dbReference>
<dbReference type="InterPro" id="IPR011704">
    <property type="entry name" value="ATPase_dyneun-rel_AAA"/>
</dbReference>
<dbReference type="EMBL" id="AOLS01000019">
    <property type="protein sequence ID" value="EMA23956.1"/>
    <property type="molecule type" value="Genomic_DNA"/>
</dbReference>
<dbReference type="RefSeq" id="WP_007188117.1">
    <property type="nucleotide sequence ID" value="NZ_AOLS01000019.1"/>
</dbReference>
<sequence>MSTQNQEGTPVTALSPVAEDDAEVLQSNGVQTVDDFLNNRDAIRGFLRSEEFDAAVTEAKALIKGGSIAHKARQEHSNWHDELVEGGHKPVAETVDAASITQPAGRPRRNRPIPDNYPELSEGEIRSLGAAGYEYGADLNGCSVEQLVEETSLEAETAFEVLDACRTEYHGLPVLEDTGHPHIPDKDAYREIWTRRTLSGAYDIDEVCYGAAQNDYPMCLVGYPGVGKSYLIAHVCAMTNRPLVNIDMDSSLRSEDLLGFHIPEDRSQVTFKYGLFPLAFKYGLWLNINELPAADAGVWLALHQMTEREPRIMLQSTGEEIKPHPAFRMTGTRNPNTDAFAGHGQSNEASNSRWEEVWIDYLPKREEVKLLDHMVNGSEDIVSQPQLEALVDLAEKFRPGVPDATAHPDTSQEAELQFKQHVYRSGIAQHRDIPRLSTRDLAQMCFKSARPGATLQRAVRATVFHAVEPQRHNQEAALELVADLTI</sequence>
<dbReference type="SUPFAM" id="SSF52540">
    <property type="entry name" value="P-loop containing nucleoside triphosphate hydrolases"/>
    <property type="match status" value="1"/>
</dbReference>
<name>M0KRU0_9EURY</name>
<dbReference type="Proteomes" id="UP000011687">
    <property type="component" value="Unassembled WGS sequence"/>
</dbReference>
<comment type="caution">
    <text evidence="5">The sequence shown here is derived from an EMBL/GenBank/DDBJ whole genome shotgun (WGS) entry which is preliminary data.</text>
</comment>
<feature type="region of interest" description="Disordered" evidence="3">
    <location>
        <begin position="98"/>
        <end position="120"/>
    </location>
</feature>